<dbReference type="GO" id="GO:0009326">
    <property type="term" value="C:formate dehydrogenase complex"/>
    <property type="evidence" value="ECO:0007669"/>
    <property type="project" value="InterPro"/>
</dbReference>
<dbReference type="Gene3D" id="1.20.950.20">
    <property type="entry name" value="Transmembrane di-heme cytochromes, Chain C"/>
    <property type="match status" value="1"/>
</dbReference>
<dbReference type="GO" id="GO:0015944">
    <property type="term" value="P:formate oxidation"/>
    <property type="evidence" value="ECO:0007669"/>
    <property type="project" value="TreeGrafter"/>
</dbReference>
<dbReference type="SUPFAM" id="SSF81342">
    <property type="entry name" value="Transmembrane di-heme cytochromes"/>
    <property type="match status" value="1"/>
</dbReference>
<dbReference type="GO" id="GO:0008863">
    <property type="term" value="F:formate dehydrogenase (NAD+) activity"/>
    <property type="evidence" value="ECO:0007669"/>
    <property type="project" value="InterPro"/>
</dbReference>
<dbReference type="InterPro" id="IPR011577">
    <property type="entry name" value="Cyt_b561_bac/Ni-Hgenase"/>
</dbReference>
<evidence type="ECO:0000313" key="16">
    <source>
        <dbReference type="EMBL" id="RDU69199.1"/>
    </source>
</evidence>
<proteinExistence type="inferred from homology"/>
<dbReference type="GO" id="GO:0036397">
    <property type="term" value="F:formate dehydrogenase (quinone) activity"/>
    <property type="evidence" value="ECO:0007669"/>
    <property type="project" value="TreeGrafter"/>
</dbReference>
<keyword evidence="9" id="KW-0249">Electron transport</keyword>
<comment type="similarity">
    <text evidence="3">Belongs to the formate dehydrogenase gamma subunit family.</text>
</comment>
<keyword evidence="8" id="KW-0479">Metal-binding</keyword>
<dbReference type="GO" id="GO:0005886">
    <property type="term" value="C:plasma membrane"/>
    <property type="evidence" value="ECO:0007669"/>
    <property type="project" value="UniProtKB-SubCell"/>
</dbReference>
<dbReference type="Proteomes" id="UP000257045">
    <property type="component" value="Unassembled WGS sequence"/>
</dbReference>
<keyword evidence="6" id="KW-0349">Heme</keyword>
<gene>
    <name evidence="16" type="ORF">CQA58_07285</name>
</gene>
<feature type="transmembrane region" description="Helical" evidence="13">
    <location>
        <begin position="270"/>
        <end position="290"/>
    </location>
</feature>
<dbReference type="GO" id="GO:0046872">
    <property type="term" value="F:metal ion binding"/>
    <property type="evidence" value="ECO:0007669"/>
    <property type="project" value="UniProtKB-KW"/>
</dbReference>
<accession>A0A3D8IV90</accession>
<evidence type="ECO:0000256" key="7">
    <source>
        <dbReference type="ARBA" id="ARBA00022692"/>
    </source>
</evidence>
<evidence type="ECO:0000256" key="13">
    <source>
        <dbReference type="SAM" id="Phobius"/>
    </source>
</evidence>
<reference evidence="16 17" key="1">
    <citation type="submission" date="2018-04" db="EMBL/GenBank/DDBJ databases">
        <title>Novel Campyloabacter and Helicobacter Species and Strains.</title>
        <authorList>
            <person name="Mannion A.J."/>
            <person name="Shen Z."/>
            <person name="Fox J.G."/>
        </authorList>
    </citation>
    <scope>NUCLEOTIDE SEQUENCE [LARGE SCALE GENOMIC DNA]</scope>
    <source>
        <strain evidence="16 17">MIT 04-9366</strain>
    </source>
</reference>
<evidence type="ECO:0000256" key="2">
    <source>
        <dbReference type="ARBA" id="ARBA00004651"/>
    </source>
</evidence>
<name>A0A3D8IV90_9HELI</name>
<keyword evidence="17" id="KW-1185">Reference proteome</keyword>
<evidence type="ECO:0000256" key="8">
    <source>
        <dbReference type="ARBA" id="ARBA00022723"/>
    </source>
</evidence>
<dbReference type="RefSeq" id="WP_115570078.1">
    <property type="nucleotide sequence ID" value="NZ_NXLV01000017.1"/>
</dbReference>
<keyword evidence="4" id="KW-0813">Transport</keyword>
<evidence type="ECO:0000313" key="17">
    <source>
        <dbReference type="Proteomes" id="UP000257045"/>
    </source>
</evidence>
<evidence type="ECO:0000256" key="10">
    <source>
        <dbReference type="ARBA" id="ARBA00022989"/>
    </source>
</evidence>
<dbReference type="GO" id="GO:0009055">
    <property type="term" value="F:electron transfer activity"/>
    <property type="evidence" value="ECO:0007669"/>
    <property type="project" value="InterPro"/>
</dbReference>
<protein>
    <submittedName>
        <fullName evidence="16">Formate dehydrogenase subunit gamma</fullName>
    </submittedName>
</protein>
<evidence type="ECO:0000259" key="15">
    <source>
        <dbReference type="Pfam" id="PF01292"/>
    </source>
</evidence>
<dbReference type="AlphaFoldDB" id="A0A3D8IV90"/>
<dbReference type="GO" id="GO:0009061">
    <property type="term" value="P:anaerobic respiration"/>
    <property type="evidence" value="ECO:0007669"/>
    <property type="project" value="TreeGrafter"/>
</dbReference>
<dbReference type="GO" id="GO:0022904">
    <property type="term" value="P:respiratory electron transport chain"/>
    <property type="evidence" value="ECO:0007669"/>
    <property type="project" value="InterPro"/>
</dbReference>
<evidence type="ECO:0000256" key="6">
    <source>
        <dbReference type="ARBA" id="ARBA00022617"/>
    </source>
</evidence>
<evidence type="ECO:0000256" key="3">
    <source>
        <dbReference type="ARBA" id="ARBA00010747"/>
    </source>
</evidence>
<feature type="transmembrane region" description="Helical" evidence="13">
    <location>
        <begin position="238"/>
        <end position="258"/>
    </location>
</feature>
<feature type="domain" description="Cytochrome b561 bacterial/Ni-hydrogenase" evidence="15">
    <location>
        <begin position="133"/>
        <end position="305"/>
    </location>
</feature>
<feature type="transmembrane region" description="Helical" evidence="13">
    <location>
        <begin position="96"/>
        <end position="119"/>
    </location>
</feature>
<evidence type="ECO:0000256" key="5">
    <source>
        <dbReference type="ARBA" id="ARBA00022475"/>
    </source>
</evidence>
<dbReference type="InterPro" id="IPR051817">
    <property type="entry name" value="FDH_cytochrome_b556_subunit"/>
</dbReference>
<comment type="subcellular location">
    <subcellularLocation>
        <location evidence="2">Cell membrane</location>
        <topology evidence="2">Multi-pass membrane protein</topology>
    </subcellularLocation>
</comment>
<keyword evidence="12 13" id="KW-0472">Membrane</keyword>
<keyword evidence="7 13" id="KW-0812">Transmembrane</keyword>
<feature type="transmembrane region" description="Helical" evidence="13">
    <location>
        <begin position="208"/>
        <end position="226"/>
    </location>
</feature>
<comment type="caution">
    <text evidence="16">The sequence shown here is derived from an EMBL/GenBank/DDBJ whole genome shotgun (WGS) entry which is preliminary data.</text>
</comment>
<evidence type="ECO:0000256" key="14">
    <source>
        <dbReference type="SAM" id="SignalP"/>
    </source>
</evidence>
<organism evidence="16 17">
    <name type="scientific">Helicobacter brantae</name>
    <dbReference type="NCBI Taxonomy" id="375927"/>
    <lineage>
        <taxon>Bacteria</taxon>
        <taxon>Pseudomonadati</taxon>
        <taxon>Campylobacterota</taxon>
        <taxon>Epsilonproteobacteria</taxon>
        <taxon>Campylobacterales</taxon>
        <taxon>Helicobacteraceae</taxon>
        <taxon>Helicobacter</taxon>
    </lineage>
</organism>
<evidence type="ECO:0000256" key="9">
    <source>
        <dbReference type="ARBA" id="ARBA00022982"/>
    </source>
</evidence>
<dbReference type="NCBIfam" id="TIGR01583">
    <property type="entry name" value="formate-DH-gamm"/>
    <property type="match status" value="1"/>
</dbReference>
<keyword evidence="14" id="KW-0732">Signal</keyword>
<keyword evidence="10 13" id="KW-1133">Transmembrane helix</keyword>
<dbReference type="PANTHER" id="PTHR30074:SF6">
    <property type="entry name" value="FORMATE DEHYDROGENASE GAMMA SUBUNIT"/>
    <property type="match status" value="1"/>
</dbReference>
<feature type="chain" id="PRO_5017590935" evidence="14">
    <location>
        <begin position="19"/>
        <end position="339"/>
    </location>
</feature>
<dbReference type="PANTHER" id="PTHR30074">
    <property type="entry name" value="FORMATE DEHYDROGENASE, NITRATE-INDUCIBLE, CYTOCHROME B556 FDN SUBUNIT"/>
    <property type="match status" value="1"/>
</dbReference>
<dbReference type="InterPro" id="IPR006471">
    <property type="entry name" value="Formate_DH_gsu"/>
</dbReference>
<sequence length="339" mass="37339">MRSAVFSLLFAMFGLLYAQAPKEPIDFSQNTEIYGVKQIEQIKNWGVNSPTSGVVSGSVMQMQGVAVGPLDSGKPLEGIQASKGLGELFMILQGEWFAKIFLAILILVPLAFASHLMIFKSKSFSHGVKYKVFSSYNIAIHWLAAIPFVAICITGVIMVFGESFGGGVFVRLARDIHGLCTIAFAIFGPLMFLMWVKASLPKAYDIKWLMMLGGYLTLGKTISTPIPSGQFNAGMKMWFWTCTIGGFVMIITGAFLYFQFAPINALRLSAIIHNILGFAIIALLFTHIYMSVFAIEGAMSAMIDGSMGEEELAILHSYYYNELKSEGRLEKMKIEGSHH</sequence>
<evidence type="ECO:0000256" key="1">
    <source>
        <dbReference type="ARBA" id="ARBA00001971"/>
    </source>
</evidence>
<feature type="signal peptide" evidence="14">
    <location>
        <begin position="1"/>
        <end position="18"/>
    </location>
</feature>
<keyword evidence="11" id="KW-0408">Iron</keyword>
<feature type="transmembrane region" description="Helical" evidence="13">
    <location>
        <begin position="140"/>
        <end position="161"/>
    </location>
</feature>
<evidence type="ECO:0000256" key="4">
    <source>
        <dbReference type="ARBA" id="ARBA00022448"/>
    </source>
</evidence>
<dbReference type="Pfam" id="PF01292">
    <property type="entry name" value="Ni_hydr_CYTB"/>
    <property type="match status" value="1"/>
</dbReference>
<evidence type="ECO:0000256" key="11">
    <source>
        <dbReference type="ARBA" id="ARBA00023004"/>
    </source>
</evidence>
<evidence type="ECO:0000256" key="12">
    <source>
        <dbReference type="ARBA" id="ARBA00023136"/>
    </source>
</evidence>
<dbReference type="InterPro" id="IPR016174">
    <property type="entry name" value="Di-haem_cyt_TM"/>
</dbReference>
<dbReference type="OrthoDB" id="9790598at2"/>
<feature type="transmembrane region" description="Helical" evidence="13">
    <location>
        <begin position="176"/>
        <end position="196"/>
    </location>
</feature>
<comment type="cofactor">
    <cofactor evidence="1">
        <name>heme</name>
        <dbReference type="ChEBI" id="CHEBI:30413"/>
    </cofactor>
</comment>
<keyword evidence="5" id="KW-1003">Cell membrane</keyword>
<dbReference type="EMBL" id="NXLV01000017">
    <property type="protein sequence ID" value="RDU69199.1"/>
    <property type="molecule type" value="Genomic_DNA"/>
</dbReference>